<proteinExistence type="evidence at transcript level"/>
<name>C7TY53_SCHJA</name>
<sequence length="415" mass="47407">MAYVLCCLTTISMYFIILFVDMTIANDEYYLHSEKMIFKGFPNIHYKLHNKSSMFKDIGFQIHVHGKTLKSAYILQHGLMYMADKFKNGSSIRSFEIVDAKLSKKHDFDSVTEESYFRSVFEMTGDTFIIIWHHLVICKFLPYTYVSIYMQIYQNGTVEFYLSSVIGETKNCNITIEISDGICQVNGDGSVTMLEKKVLTRAVYTNSTIVAANELQFTPSSDITIANEDYYLHSEKKIYKSSTNIHYEYHNESSMFKDIGFQIHVHGKTLKSAYILQHGVVYMADEFNTGSSMRSFEIVNAISKDGDFATGSKDDTFYILWYNLRICKSHPKTTINLGLHIRKNGNVEFHVYYVYNKNNNCNITIEISSGICQVNADKSVTMMGKRVIKSVDYPGSSIVDGKVFGFTPILANVTM</sequence>
<reference evidence="1" key="1">
    <citation type="journal article" date="2009" name="Nature">
        <title>The Schistosoma japonicum genome reveals features of host-parasite interplay.</title>
        <authorList>
            <person name="Liu F."/>
            <person name="Zhou Y."/>
            <person name="Wang Z.Q."/>
            <person name="Lu G."/>
            <person name="Zheng H."/>
            <person name="Brindley P.J."/>
            <person name="McManus D.P."/>
            <person name="Blair D."/>
            <person name="Zhang Q.H."/>
            <person name="Zhong Y."/>
            <person name="Wang S."/>
            <person name="Han Z.G."/>
            <person name="Chen Z."/>
        </authorList>
    </citation>
    <scope>NUCLEOTIDE SEQUENCE</scope>
    <source>
        <strain evidence="1">Anhui</strain>
    </source>
</reference>
<reference evidence="1" key="2">
    <citation type="submission" date="2009-03" db="EMBL/GenBank/DDBJ databases">
        <authorList>
            <person name="Gang L."/>
        </authorList>
    </citation>
    <scope>NUCLEOTIDE SEQUENCE</scope>
    <source>
        <strain evidence="1">Anhui</strain>
    </source>
</reference>
<evidence type="ECO:0000313" key="1">
    <source>
        <dbReference type="EMBL" id="CAX82529.1"/>
    </source>
</evidence>
<accession>C7TY53</accession>
<dbReference type="EMBL" id="FN326805">
    <property type="protein sequence ID" value="CAX82529.1"/>
    <property type="molecule type" value="mRNA"/>
</dbReference>
<dbReference type="AlphaFoldDB" id="C7TY53"/>
<protein>
    <submittedName>
        <fullName evidence="1">Uncharacterized protein</fullName>
    </submittedName>
</protein>
<organism evidence="1">
    <name type="scientific">Schistosoma japonicum</name>
    <name type="common">Blood fluke</name>
    <dbReference type="NCBI Taxonomy" id="6182"/>
    <lineage>
        <taxon>Eukaryota</taxon>
        <taxon>Metazoa</taxon>
        <taxon>Spiralia</taxon>
        <taxon>Lophotrochozoa</taxon>
        <taxon>Platyhelminthes</taxon>
        <taxon>Trematoda</taxon>
        <taxon>Digenea</taxon>
        <taxon>Strigeidida</taxon>
        <taxon>Schistosomatoidea</taxon>
        <taxon>Schistosomatidae</taxon>
        <taxon>Schistosoma</taxon>
    </lineage>
</organism>